<dbReference type="Gene3D" id="3.90.1200.10">
    <property type="match status" value="1"/>
</dbReference>
<dbReference type="InterPro" id="IPR041726">
    <property type="entry name" value="ACAD10_11_N"/>
</dbReference>
<dbReference type="Gene3D" id="3.30.200.20">
    <property type="entry name" value="Phosphorylase Kinase, domain 1"/>
    <property type="match status" value="1"/>
</dbReference>
<protein>
    <submittedName>
        <fullName evidence="2">Phosphotransferase</fullName>
    </submittedName>
</protein>
<name>A0A857KQD4_9ACTN</name>
<dbReference type="InterPro" id="IPR011009">
    <property type="entry name" value="Kinase-like_dom_sf"/>
</dbReference>
<feature type="domain" description="Aminoglycoside phosphotransferase" evidence="1">
    <location>
        <begin position="32"/>
        <end position="265"/>
    </location>
</feature>
<gene>
    <name evidence="2" type="ORF">GII30_21975</name>
</gene>
<dbReference type="CDD" id="cd05154">
    <property type="entry name" value="ACAD10_11_N-like"/>
    <property type="match status" value="1"/>
</dbReference>
<dbReference type="Pfam" id="PF01636">
    <property type="entry name" value="APH"/>
    <property type="match status" value="1"/>
</dbReference>
<reference evidence="2" key="1">
    <citation type="journal article" date="2021" name="Nat. Microbiol.">
        <title>Cocultivation of an ultrasmall environmental parasitic bacterium with lytic ability against bacteria associated with wastewater foams.</title>
        <authorList>
            <person name="Batinovic S."/>
            <person name="Rose J.J.A."/>
            <person name="Ratcliffe J."/>
            <person name="Seviour R.J."/>
            <person name="Petrovski S."/>
        </authorList>
    </citation>
    <scope>NUCLEOTIDE SEQUENCE</scope>
    <source>
        <strain evidence="2">CON44</strain>
    </source>
</reference>
<organism evidence="2">
    <name type="scientific">Gordonia amarae</name>
    <dbReference type="NCBI Taxonomy" id="36821"/>
    <lineage>
        <taxon>Bacteria</taxon>
        <taxon>Bacillati</taxon>
        <taxon>Actinomycetota</taxon>
        <taxon>Actinomycetes</taxon>
        <taxon>Mycobacteriales</taxon>
        <taxon>Gordoniaceae</taxon>
        <taxon>Gordonia</taxon>
    </lineage>
</organism>
<evidence type="ECO:0000313" key="2">
    <source>
        <dbReference type="EMBL" id="QHN41469.1"/>
    </source>
</evidence>
<dbReference type="SUPFAM" id="SSF56112">
    <property type="entry name" value="Protein kinase-like (PK-like)"/>
    <property type="match status" value="1"/>
</dbReference>
<proteinExistence type="predicted"/>
<dbReference type="PANTHER" id="PTHR21310">
    <property type="entry name" value="AMINOGLYCOSIDE PHOSPHOTRANSFERASE-RELATED-RELATED"/>
    <property type="match status" value="1"/>
</dbReference>
<dbReference type="PANTHER" id="PTHR21310:SF40">
    <property type="entry name" value="AMINOGLYCOSIDE PHOSPHOTRANSFERASE DOMAIN-CONTAINING PROTEIN-RELATED"/>
    <property type="match status" value="1"/>
</dbReference>
<evidence type="ECO:0000259" key="1">
    <source>
        <dbReference type="Pfam" id="PF01636"/>
    </source>
</evidence>
<dbReference type="EMBL" id="CP045810">
    <property type="protein sequence ID" value="QHN41469.1"/>
    <property type="molecule type" value="Genomic_DNA"/>
</dbReference>
<dbReference type="RefSeq" id="WP_005184157.1">
    <property type="nucleotide sequence ID" value="NZ_CP045804.1"/>
</dbReference>
<dbReference type="InterPro" id="IPR002575">
    <property type="entry name" value="Aminoglycoside_PTrfase"/>
</dbReference>
<sequence length="342" mass="38354">MTERVDEGALPEALTAVIRDRLDDPDATVVDLKRTERGFSTETYLFSVKAGDGTVTDLVLRRPPAVSLFPDYDLRRQYVVMDRLSKAVDLPIPTGRWIDPSDDNPFGTPYLVMNRIAEGSAPSDFPSYHTAGNYFDADESGRRAMWFGCIDAMARVHKVDVDQAGLGFLAMPQHGSSPLEQMINYLDMAVHWAADSISPTYDKALAWLRENAYEPEHTTLLWGDARMSNILYAQDYSITGVLDWEISYLGDHEADLAWMLFLDWASSEFEGHPVLPGTPTRAESIARYEEQTGWQVKNLEYNEVLAAVLLAIPMIRMSDFLNLGPDVDIMGFCTARIEQIVG</sequence>
<dbReference type="InterPro" id="IPR051678">
    <property type="entry name" value="AGP_Transferase"/>
</dbReference>
<dbReference type="AlphaFoldDB" id="A0A857KQD4"/>
<accession>A0A857KQD4</accession>